<dbReference type="EMBL" id="KN817584">
    <property type="protein sequence ID" value="KJA18804.1"/>
    <property type="molecule type" value="Genomic_DNA"/>
</dbReference>
<feature type="region of interest" description="Disordered" evidence="1">
    <location>
        <begin position="180"/>
        <end position="218"/>
    </location>
</feature>
<organism evidence="2 3">
    <name type="scientific">Hypholoma sublateritium (strain FD-334 SS-4)</name>
    <dbReference type="NCBI Taxonomy" id="945553"/>
    <lineage>
        <taxon>Eukaryota</taxon>
        <taxon>Fungi</taxon>
        <taxon>Dikarya</taxon>
        <taxon>Basidiomycota</taxon>
        <taxon>Agaricomycotina</taxon>
        <taxon>Agaricomycetes</taxon>
        <taxon>Agaricomycetidae</taxon>
        <taxon>Agaricales</taxon>
        <taxon>Agaricineae</taxon>
        <taxon>Strophariaceae</taxon>
        <taxon>Hypholoma</taxon>
    </lineage>
</organism>
<feature type="region of interest" description="Disordered" evidence="1">
    <location>
        <begin position="311"/>
        <end position="341"/>
    </location>
</feature>
<proteinExistence type="predicted"/>
<keyword evidence="3" id="KW-1185">Reference proteome</keyword>
<accession>A0A0D2NIU7</accession>
<protein>
    <submittedName>
        <fullName evidence="2">Uncharacterized protein</fullName>
    </submittedName>
</protein>
<evidence type="ECO:0000313" key="3">
    <source>
        <dbReference type="Proteomes" id="UP000054270"/>
    </source>
</evidence>
<feature type="region of interest" description="Disordered" evidence="1">
    <location>
        <begin position="445"/>
        <end position="464"/>
    </location>
</feature>
<dbReference type="OrthoDB" id="3235325at2759"/>
<evidence type="ECO:0000256" key="1">
    <source>
        <dbReference type="SAM" id="MobiDB-lite"/>
    </source>
</evidence>
<feature type="compositionally biased region" description="Basic residues" evidence="1">
    <location>
        <begin position="453"/>
        <end position="462"/>
    </location>
</feature>
<sequence>MAGLPDNLKGPQSGSFQPFSHHLSSLARPTAGQFTTSDSAGTSSSQYSIPHHLAFEDRRPPSTSSFESNWSNFQANGGSRFIPIEQYRSLQARYDEMHQEYVNIMKDRVRLEAKNSVLKEAYEHLLQRVPVSCGEHIVLKREDYPNITYWFRHEYISALADNKITLLDDAPIKIQGAEYNEADDDDDGNGEDGNDVNEQHGGGLKGKRGKGRASQGQNVKMRYIQHENGEVIDGWRATDIRRYARSVFVGFAMQGKVFHSWVEGVDAASRTSYYRDMVARFPEVGLCELDWKCEQIASEIYSQWRSSWVNKQDTDKSKTKGSSKRLVEEISEDPSCKRMKSSKSKLASPADFLDSAPSINIIDDMPANPQPVPMEQFTAVSQFPMVDTSPQLVGARPQYQFSVNKPFMIPQLSITPSPLLPTPNPMHPAQASSNSGQMLPIAETTQNGEKVPKRQNKMRVNKHSVTPRNLCAKEWVEQHHGTVEEFAVYFSALPAEELERFKALSKSLSSAKDA</sequence>
<feature type="region of interest" description="Disordered" evidence="1">
    <location>
        <begin position="1"/>
        <end position="20"/>
    </location>
</feature>
<dbReference type="Proteomes" id="UP000054270">
    <property type="component" value="Unassembled WGS sequence"/>
</dbReference>
<feature type="compositionally biased region" description="Acidic residues" evidence="1">
    <location>
        <begin position="180"/>
        <end position="195"/>
    </location>
</feature>
<name>A0A0D2NIU7_HYPSF</name>
<evidence type="ECO:0000313" key="2">
    <source>
        <dbReference type="EMBL" id="KJA18804.1"/>
    </source>
</evidence>
<dbReference type="STRING" id="945553.A0A0D2NIU7"/>
<dbReference type="AlphaFoldDB" id="A0A0D2NIU7"/>
<gene>
    <name evidence="2" type="ORF">HYPSUDRAFT_205038</name>
</gene>
<reference evidence="3" key="1">
    <citation type="submission" date="2014-04" db="EMBL/GenBank/DDBJ databases">
        <title>Evolutionary Origins and Diversification of the Mycorrhizal Mutualists.</title>
        <authorList>
            <consortium name="DOE Joint Genome Institute"/>
            <consortium name="Mycorrhizal Genomics Consortium"/>
            <person name="Kohler A."/>
            <person name="Kuo A."/>
            <person name="Nagy L.G."/>
            <person name="Floudas D."/>
            <person name="Copeland A."/>
            <person name="Barry K.W."/>
            <person name="Cichocki N."/>
            <person name="Veneault-Fourrey C."/>
            <person name="LaButti K."/>
            <person name="Lindquist E.A."/>
            <person name="Lipzen A."/>
            <person name="Lundell T."/>
            <person name="Morin E."/>
            <person name="Murat C."/>
            <person name="Riley R."/>
            <person name="Ohm R."/>
            <person name="Sun H."/>
            <person name="Tunlid A."/>
            <person name="Henrissat B."/>
            <person name="Grigoriev I.V."/>
            <person name="Hibbett D.S."/>
            <person name="Martin F."/>
        </authorList>
    </citation>
    <scope>NUCLEOTIDE SEQUENCE [LARGE SCALE GENOMIC DNA]</scope>
    <source>
        <strain evidence="3">FD-334 SS-4</strain>
    </source>
</reference>